<feature type="compositionally biased region" description="Basic residues" evidence="1">
    <location>
        <begin position="55"/>
        <end position="65"/>
    </location>
</feature>
<feature type="region of interest" description="Disordered" evidence="1">
    <location>
        <begin position="40"/>
        <end position="65"/>
    </location>
</feature>
<name>A0ABR5IQP6_9ACTN</name>
<sequence>MRSPERGAGPVERRRPGGGRGGQAPEWRVQAADRECAHGRCHRLSAVPPGERARPPRGGRQRSRG</sequence>
<proteinExistence type="predicted"/>
<evidence type="ECO:0000313" key="2">
    <source>
        <dbReference type="EMBL" id="KOG35365.1"/>
    </source>
</evidence>
<evidence type="ECO:0000256" key="1">
    <source>
        <dbReference type="SAM" id="MobiDB-lite"/>
    </source>
</evidence>
<dbReference type="EMBL" id="LGUT01004789">
    <property type="protein sequence ID" value="KOG35365.1"/>
    <property type="molecule type" value="Genomic_DNA"/>
</dbReference>
<feature type="compositionally biased region" description="Low complexity" evidence="1">
    <location>
        <begin position="1"/>
        <end position="10"/>
    </location>
</feature>
<dbReference type="Proteomes" id="UP000037020">
    <property type="component" value="Unassembled WGS sequence"/>
</dbReference>
<reference evidence="2 3" key="1">
    <citation type="submission" date="2015-07" db="EMBL/GenBank/DDBJ databases">
        <authorList>
            <person name="Ju K.-S."/>
            <person name="Doroghazi J.R."/>
            <person name="Metcalf W.W."/>
        </authorList>
    </citation>
    <scope>NUCLEOTIDE SEQUENCE [LARGE SCALE GENOMIC DNA]</scope>
    <source>
        <strain evidence="2 3">NRRL B-3589</strain>
    </source>
</reference>
<accession>A0ABR5IQP6</accession>
<comment type="caution">
    <text evidence="2">The sequence shown here is derived from an EMBL/GenBank/DDBJ whole genome shotgun (WGS) entry which is preliminary data.</text>
</comment>
<evidence type="ECO:0000313" key="3">
    <source>
        <dbReference type="Proteomes" id="UP000037020"/>
    </source>
</evidence>
<gene>
    <name evidence="2" type="ORF">ADK38_47675</name>
</gene>
<feature type="region of interest" description="Disordered" evidence="1">
    <location>
        <begin position="1"/>
        <end position="28"/>
    </location>
</feature>
<feature type="non-terminal residue" evidence="2">
    <location>
        <position position="65"/>
    </location>
</feature>
<protein>
    <submittedName>
        <fullName evidence="2">Uncharacterized protein</fullName>
    </submittedName>
</protein>
<organism evidence="2 3">
    <name type="scientific">Streptomyces varsoviensis</name>
    <dbReference type="NCBI Taxonomy" id="67373"/>
    <lineage>
        <taxon>Bacteria</taxon>
        <taxon>Bacillati</taxon>
        <taxon>Actinomycetota</taxon>
        <taxon>Actinomycetes</taxon>
        <taxon>Kitasatosporales</taxon>
        <taxon>Streptomycetaceae</taxon>
        <taxon>Streptomyces</taxon>
    </lineage>
</organism>
<keyword evidence="3" id="KW-1185">Reference proteome</keyword>